<evidence type="ECO:0000256" key="1">
    <source>
        <dbReference type="ARBA" id="ARBA00007623"/>
    </source>
</evidence>
<feature type="active site" evidence="8 9">
    <location>
        <position position="486"/>
    </location>
</feature>
<accession>A0A815FT96</accession>
<keyword evidence="7" id="KW-0862">Zinc</keyword>
<dbReference type="PROSITE" id="PS00139">
    <property type="entry name" value="THIOL_PROTEASE_CYS"/>
    <property type="match status" value="1"/>
</dbReference>
<dbReference type="EMBL" id="CAJNOW010002359">
    <property type="protein sequence ID" value="CAF1348768.1"/>
    <property type="molecule type" value="Genomic_DNA"/>
</dbReference>
<organism evidence="14 19">
    <name type="scientific">Rotaria magnacalcarata</name>
    <dbReference type="NCBI Taxonomy" id="392030"/>
    <lineage>
        <taxon>Eukaryota</taxon>
        <taxon>Metazoa</taxon>
        <taxon>Spiralia</taxon>
        <taxon>Gnathifera</taxon>
        <taxon>Rotifera</taxon>
        <taxon>Eurotatoria</taxon>
        <taxon>Bdelloidea</taxon>
        <taxon>Philodinida</taxon>
        <taxon>Philodinidae</taxon>
        <taxon>Rotaria</taxon>
    </lineage>
</organism>
<feature type="region of interest" description="Disordered" evidence="11">
    <location>
        <begin position="46"/>
        <end position="88"/>
    </location>
</feature>
<evidence type="ECO:0000313" key="15">
    <source>
        <dbReference type="EMBL" id="CAF1348768.1"/>
    </source>
</evidence>
<name>A0A815FT96_9BILA</name>
<keyword evidence="6 9" id="KW-0788">Thiol protease</keyword>
<dbReference type="SMART" id="SM00230">
    <property type="entry name" value="CysPc"/>
    <property type="match status" value="1"/>
</dbReference>
<dbReference type="Proteomes" id="UP000663834">
    <property type="component" value="Unassembled WGS sequence"/>
</dbReference>
<keyword evidence="3" id="KW-0479">Metal-binding</keyword>
<evidence type="ECO:0000259" key="12">
    <source>
        <dbReference type="PROSITE" id="PS50199"/>
    </source>
</evidence>
<comment type="caution">
    <text evidence="14">The sequence shown here is derived from an EMBL/GenBank/DDBJ whole genome shotgun (WGS) entry which is preliminary data.</text>
</comment>
<dbReference type="InterPro" id="IPR001300">
    <property type="entry name" value="Peptidase_C2_calpain_cat"/>
</dbReference>
<dbReference type="Proteomes" id="UP000663824">
    <property type="component" value="Unassembled WGS sequence"/>
</dbReference>
<dbReference type="PROSITE" id="PS01358">
    <property type="entry name" value="ZF_RANBP2_1"/>
    <property type="match status" value="1"/>
</dbReference>
<dbReference type="Gene3D" id="3.90.70.10">
    <property type="entry name" value="Cysteine proteinases"/>
    <property type="match status" value="1"/>
</dbReference>
<evidence type="ECO:0000313" key="18">
    <source>
        <dbReference type="EMBL" id="CAF3802163.1"/>
    </source>
</evidence>
<evidence type="ECO:0000256" key="3">
    <source>
        <dbReference type="ARBA" id="ARBA00022723"/>
    </source>
</evidence>
<feature type="active site" evidence="8 9">
    <location>
        <position position="302"/>
    </location>
</feature>
<dbReference type="PROSITE" id="PS50199">
    <property type="entry name" value="ZF_RANBP2_2"/>
    <property type="match status" value="1"/>
</dbReference>
<dbReference type="OrthoDB" id="424753at2759"/>
<feature type="domain" description="RanBP2-type" evidence="12">
    <location>
        <begin position="87"/>
        <end position="119"/>
    </location>
</feature>
<dbReference type="PANTHER" id="PTHR10183:SF382">
    <property type="entry name" value="CALPAIN-15"/>
    <property type="match status" value="1"/>
</dbReference>
<dbReference type="GO" id="GO:0008270">
    <property type="term" value="F:zinc ion binding"/>
    <property type="evidence" value="ECO:0007669"/>
    <property type="project" value="UniProtKB-KW"/>
</dbReference>
<evidence type="ECO:0000256" key="6">
    <source>
        <dbReference type="ARBA" id="ARBA00022807"/>
    </source>
</evidence>
<proteinExistence type="inferred from homology"/>
<dbReference type="GO" id="GO:0006508">
    <property type="term" value="P:proteolysis"/>
    <property type="evidence" value="ECO:0007669"/>
    <property type="project" value="UniProtKB-KW"/>
</dbReference>
<evidence type="ECO:0008006" key="20">
    <source>
        <dbReference type="Google" id="ProtNLM"/>
    </source>
</evidence>
<dbReference type="PANTHER" id="PTHR10183">
    <property type="entry name" value="CALPAIN"/>
    <property type="match status" value="1"/>
</dbReference>
<gene>
    <name evidence="17" type="ORF">BYL167_LOCUS1653</name>
    <name evidence="14" type="ORF">CJN711_LOCUS18288</name>
    <name evidence="18" type="ORF">GIL414_LOCUS1151</name>
    <name evidence="15" type="ORF">KQP761_LOCUS7122</name>
    <name evidence="16" type="ORF">MBJ925_LOCUS9652</name>
</gene>
<dbReference type="InterPro" id="IPR022684">
    <property type="entry name" value="Calpain_cysteine_protease"/>
</dbReference>
<dbReference type="PRINTS" id="PR00704">
    <property type="entry name" value="CALPAIN"/>
</dbReference>
<evidence type="ECO:0000256" key="9">
    <source>
        <dbReference type="PROSITE-ProRule" id="PRU00239"/>
    </source>
</evidence>
<evidence type="ECO:0000256" key="8">
    <source>
        <dbReference type="PIRSR" id="PIRSR622684-1"/>
    </source>
</evidence>
<dbReference type="PROSITE" id="PS50203">
    <property type="entry name" value="CALPAIN_CAT"/>
    <property type="match status" value="1"/>
</dbReference>
<feature type="compositionally biased region" description="Polar residues" evidence="11">
    <location>
        <begin position="71"/>
        <end position="87"/>
    </location>
</feature>
<evidence type="ECO:0000256" key="11">
    <source>
        <dbReference type="SAM" id="MobiDB-lite"/>
    </source>
</evidence>
<dbReference type="Pfam" id="PF00648">
    <property type="entry name" value="Peptidase_C2"/>
    <property type="match status" value="1"/>
</dbReference>
<dbReference type="EMBL" id="CAJOBH010000258">
    <property type="protein sequence ID" value="CAF3775653.1"/>
    <property type="molecule type" value="Genomic_DNA"/>
</dbReference>
<feature type="compositionally biased region" description="Basic and acidic residues" evidence="11">
    <location>
        <begin position="60"/>
        <end position="70"/>
    </location>
</feature>
<dbReference type="SUPFAM" id="SSF54001">
    <property type="entry name" value="Cysteine proteinases"/>
    <property type="match status" value="1"/>
</dbReference>
<feature type="active site" evidence="8 9">
    <location>
        <position position="464"/>
    </location>
</feature>
<keyword evidence="2 9" id="KW-0645">Protease</keyword>
<evidence type="ECO:0000313" key="14">
    <source>
        <dbReference type="EMBL" id="CAF1328226.1"/>
    </source>
</evidence>
<dbReference type="AlphaFoldDB" id="A0A815FT96"/>
<dbReference type="InterPro" id="IPR038765">
    <property type="entry name" value="Papain-like_cys_pep_sf"/>
</dbReference>
<sequence>MGSVVSQANLDRISTSSPDAVASLNQIIRAFNNEFLFQSQQNDHILHHRQPTPILRSSITRKEERHRSKSSDPFQSQEHQNSPQARSTGIKRQWQCQLCHTINESNALLCTECGSNKINVYVPCMDHIDIISTQNDNQNNLLRVDNVLSKNHHENRVISVINQNSLENDNDRRRSVLIAHKHEADEHIALKHVEKLVQTCLFAQNRFKDKNFPASSDSLYINGKSLSKFTLTLLPDQQQINLKFSSSATSSSSSSSLSADNIQWLRPDKIIPQEWIDNVRQSWAVFRDPNPNDVLQGALGDCWFITALSVLAEQPEYLMRVLVTKQFSSEGIYCVRLCKDGEWTQVLVDDRLPCTFDKKLAYSQAHRKQLWVPLIEKAVAKLNGSYEAIIAGRCCEGLATVTGSPCETLILGRSNNPDDKNVDYDRLWSKLLHARSKRFLMCAMCCNNLISKEEFEKYGLLNIHAYSLQDLKQSRDEKHKLVKLRNPWGGTYRWTGDWSDNSHLWSENPDLNPELLNTKLNKLDGVFWMPFVSFVRYFECVDICKLRHNWYEVRDSSNFYPIPKMMQAYSLIVSHAIELDITLHRKISKNLRVQRSDISLCVAIINIEEQPNGTHRIYSIPIISQRDQHKFIATDGFLQPGTYVILPLLFNQVNKHLDNTEFTIAIHSSRVIDIQRVQFPLRMKREFLIKLCIFYGEPVRTSKSTDENDNQFDGITIYELKKYWDGLIVLVENRHPSKYVHFHFRCTVSQNALISRKDSQRELFDVVPPSYRQIITTISRKSPSSSFTIGHDFQYLLSSQNVIKQGEGIKQKHWPIIDESQSSDDIHLPQSISSAKHK</sequence>
<dbReference type="Proteomes" id="UP000663855">
    <property type="component" value="Unassembled WGS sequence"/>
</dbReference>
<dbReference type="InterPro" id="IPR000169">
    <property type="entry name" value="Pept_cys_AS"/>
</dbReference>
<comment type="similarity">
    <text evidence="1">Belongs to the peptidase C2 family.</text>
</comment>
<dbReference type="EMBL" id="CAJNRE010003689">
    <property type="protein sequence ID" value="CAF2027797.1"/>
    <property type="molecule type" value="Genomic_DNA"/>
</dbReference>
<keyword evidence="5 9" id="KW-0378">Hydrolase</keyword>
<dbReference type="InterPro" id="IPR001876">
    <property type="entry name" value="Znf_RanBP2"/>
</dbReference>
<keyword evidence="4 10" id="KW-0863">Zinc-finger</keyword>
<dbReference type="EMBL" id="CAJNRE010003689">
    <property type="protein sequence ID" value="CAF2027792.1"/>
    <property type="molecule type" value="Genomic_DNA"/>
</dbReference>
<evidence type="ECO:0000313" key="16">
    <source>
        <dbReference type="EMBL" id="CAF2027792.1"/>
    </source>
</evidence>
<reference evidence="14" key="1">
    <citation type="submission" date="2021-02" db="EMBL/GenBank/DDBJ databases">
        <authorList>
            <person name="Nowell W R."/>
        </authorList>
    </citation>
    <scope>NUCLEOTIDE SEQUENCE</scope>
</reference>
<dbReference type="CDD" id="cd00044">
    <property type="entry name" value="CysPc"/>
    <property type="match status" value="1"/>
</dbReference>
<evidence type="ECO:0000256" key="7">
    <source>
        <dbReference type="ARBA" id="ARBA00022833"/>
    </source>
</evidence>
<dbReference type="Proteomes" id="UP000681720">
    <property type="component" value="Unassembled WGS sequence"/>
</dbReference>
<evidence type="ECO:0000256" key="4">
    <source>
        <dbReference type="ARBA" id="ARBA00022771"/>
    </source>
</evidence>
<protein>
    <recommendedName>
        <fullName evidence="20">Calpain-D-like</fullName>
    </recommendedName>
</protein>
<dbReference type="GO" id="GO:0004198">
    <property type="term" value="F:calcium-dependent cysteine-type endopeptidase activity"/>
    <property type="evidence" value="ECO:0007669"/>
    <property type="project" value="InterPro"/>
</dbReference>
<evidence type="ECO:0000313" key="19">
    <source>
        <dbReference type="Proteomes" id="UP000663855"/>
    </source>
</evidence>
<evidence type="ECO:0000259" key="13">
    <source>
        <dbReference type="PROSITE" id="PS50203"/>
    </source>
</evidence>
<dbReference type="EMBL" id="CAJOBJ010000178">
    <property type="protein sequence ID" value="CAF3802163.1"/>
    <property type="molecule type" value="Genomic_DNA"/>
</dbReference>
<dbReference type="GO" id="GO:0005737">
    <property type="term" value="C:cytoplasm"/>
    <property type="evidence" value="ECO:0007669"/>
    <property type="project" value="TreeGrafter"/>
</dbReference>
<dbReference type="EMBL" id="CAJNOV010008602">
    <property type="protein sequence ID" value="CAF1328226.1"/>
    <property type="molecule type" value="Genomic_DNA"/>
</dbReference>
<evidence type="ECO:0000256" key="5">
    <source>
        <dbReference type="ARBA" id="ARBA00022801"/>
    </source>
</evidence>
<evidence type="ECO:0000313" key="17">
    <source>
        <dbReference type="EMBL" id="CAF3775653.1"/>
    </source>
</evidence>
<evidence type="ECO:0000256" key="2">
    <source>
        <dbReference type="ARBA" id="ARBA00022670"/>
    </source>
</evidence>
<evidence type="ECO:0000256" key="10">
    <source>
        <dbReference type="PROSITE-ProRule" id="PRU00322"/>
    </source>
</evidence>
<dbReference type="Proteomes" id="UP000681967">
    <property type="component" value="Unassembled WGS sequence"/>
</dbReference>
<feature type="domain" description="Calpain catalytic" evidence="13">
    <location>
        <begin position="206"/>
        <end position="547"/>
    </location>
</feature>